<keyword evidence="4" id="KW-0807">Transducer</keyword>
<dbReference type="InterPro" id="IPR011025">
    <property type="entry name" value="GproteinA_insert"/>
</dbReference>
<dbReference type="PRINTS" id="PR00318">
    <property type="entry name" value="GPROTEINA"/>
</dbReference>
<keyword evidence="1 6" id="KW-0479">Metal-binding</keyword>
<dbReference type="GO" id="GO:0046872">
    <property type="term" value="F:metal ion binding"/>
    <property type="evidence" value="ECO:0007669"/>
    <property type="project" value="UniProtKB-KW"/>
</dbReference>
<evidence type="ECO:0000256" key="6">
    <source>
        <dbReference type="PIRSR" id="PIRSR601019-2"/>
    </source>
</evidence>
<dbReference type="CDD" id="cd00066">
    <property type="entry name" value="G-alpha"/>
    <property type="match status" value="1"/>
</dbReference>
<feature type="binding site" evidence="5">
    <location>
        <begin position="29"/>
        <end position="34"/>
    </location>
    <ligand>
        <name>GTP</name>
        <dbReference type="ChEBI" id="CHEBI:37565"/>
    </ligand>
</feature>
<dbReference type="Gene3D" id="1.10.400.10">
    <property type="entry name" value="GI Alpha 1, domain 2-like"/>
    <property type="match status" value="1"/>
</dbReference>
<dbReference type="Proteomes" id="UP000816034">
    <property type="component" value="Unassembled WGS sequence"/>
</dbReference>
<dbReference type="GO" id="GO:0005834">
    <property type="term" value="C:heterotrimeric G-protein complex"/>
    <property type="evidence" value="ECO:0007669"/>
    <property type="project" value="TreeGrafter"/>
</dbReference>
<dbReference type="FunFam" id="3.40.50.300:FF:000692">
    <property type="entry name" value="Guanine nucleotide-binding protein subunit alpha"/>
    <property type="match status" value="1"/>
</dbReference>
<evidence type="ECO:0000313" key="8">
    <source>
        <dbReference type="Proteomes" id="UP000816034"/>
    </source>
</evidence>
<dbReference type="PROSITE" id="PS51882">
    <property type="entry name" value="G_ALPHA"/>
    <property type="match status" value="1"/>
</dbReference>
<organism evidence="7 8">
    <name type="scientific">Naegleria lovaniensis</name>
    <name type="common">Amoeba</name>
    <dbReference type="NCBI Taxonomy" id="51637"/>
    <lineage>
        <taxon>Eukaryota</taxon>
        <taxon>Discoba</taxon>
        <taxon>Heterolobosea</taxon>
        <taxon>Tetramitia</taxon>
        <taxon>Eutetramitia</taxon>
        <taxon>Vahlkampfiidae</taxon>
        <taxon>Naegleria</taxon>
    </lineage>
</organism>
<accession>A0AA88KN26</accession>
<dbReference type="InterPro" id="IPR001019">
    <property type="entry name" value="Gprotein_alpha_su"/>
</dbReference>
<dbReference type="SMART" id="SM00275">
    <property type="entry name" value="G_alpha"/>
    <property type="match status" value="1"/>
</dbReference>
<sequence>MFLFTSKSTSPQEQPPLPCHKILLLGTLESGKSTIFKQIPLIFGDGFSMEARRNVKPWILSSVIDNMRILIQGMNALNLFFSNEENRQRENKILELNYYECWTIYEVWNDQLVQDIFELLKEPAIVQVLSKRNEFHIHDSATYFFEHLHRISKKDYVPSDEDIIRVRIKSTGLADQNFTINTQSLCLMDVGGARNERKKWHHSIKVCEHIIYCCSLSEFDQLCYEDDSTNRMKESLSAFEHVLTNLLTPTQPHQVYLMFTKLDIFEHKIKNGSRLADTFEKYKGPEKDPMAALDFITEMYLAKDVLKRVKEVFYVNALDSNNVKQTIQQIAKHV</sequence>
<keyword evidence="2 5" id="KW-0547">Nucleotide-binding</keyword>
<dbReference type="InterPro" id="IPR027417">
    <property type="entry name" value="P-loop_NTPase"/>
</dbReference>
<name>A0AA88KN26_NAELO</name>
<evidence type="ECO:0000313" key="7">
    <source>
        <dbReference type="EMBL" id="KAG2387534.1"/>
    </source>
</evidence>
<dbReference type="SUPFAM" id="SSF47895">
    <property type="entry name" value="Transducin (alpha subunit), insertion domain"/>
    <property type="match status" value="1"/>
</dbReference>
<proteinExistence type="predicted"/>
<keyword evidence="6" id="KW-0460">Magnesium</keyword>
<feature type="binding site" evidence="5">
    <location>
        <position position="317"/>
    </location>
    <ligand>
        <name>GTP</name>
        <dbReference type="ChEBI" id="CHEBI:37565"/>
    </ligand>
</feature>
<feature type="binding site" evidence="5">
    <location>
        <begin position="139"/>
        <end position="140"/>
    </location>
    <ligand>
        <name>GTP</name>
        <dbReference type="ChEBI" id="CHEBI:37565"/>
    </ligand>
</feature>
<dbReference type="Gene3D" id="3.40.50.300">
    <property type="entry name" value="P-loop containing nucleotide triphosphate hydrolases"/>
    <property type="match status" value="1"/>
</dbReference>
<dbReference type="GO" id="GO:0007188">
    <property type="term" value="P:adenylate cyclase-modulating G protein-coupled receptor signaling pathway"/>
    <property type="evidence" value="ECO:0007669"/>
    <property type="project" value="TreeGrafter"/>
</dbReference>
<evidence type="ECO:0000256" key="1">
    <source>
        <dbReference type="ARBA" id="ARBA00022723"/>
    </source>
</evidence>
<dbReference type="GO" id="GO:0005525">
    <property type="term" value="F:GTP binding"/>
    <property type="evidence" value="ECO:0007669"/>
    <property type="project" value="UniProtKB-KW"/>
</dbReference>
<keyword evidence="8" id="KW-1185">Reference proteome</keyword>
<dbReference type="EMBL" id="PYSW02000012">
    <property type="protein sequence ID" value="KAG2387534.1"/>
    <property type="molecule type" value="Genomic_DNA"/>
</dbReference>
<dbReference type="GO" id="GO:0005737">
    <property type="term" value="C:cytoplasm"/>
    <property type="evidence" value="ECO:0007669"/>
    <property type="project" value="TreeGrafter"/>
</dbReference>
<feature type="binding site" evidence="6">
    <location>
        <position position="170"/>
    </location>
    <ligand>
        <name>Mg(2+)</name>
        <dbReference type="ChEBI" id="CHEBI:18420"/>
    </ligand>
</feature>
<evidence type="ECO:0000256" key="2">
    <source>
        <dbReference type="ARBA" id="ARBA00022741"/>
    </source>
</evidence>
<dbReference type="SUPFAM" id="SSF52540">
    <property type="entry name" value="P-loop containing nucleoside triphosphate hydrolases"/>
    <property type="match status" value="1"/>
</dbReference>
<dbReference type="PANTHER" id="PTHR10218">
    <property type="entry name" value="GTP-BINDING PROTEIN ALPHA SUBUNIT"/>
    <property type="match status" value="1"/>
</dbReference>
<dbReference type="AlphaFoldDB" id="A0AA88KN26"/>
<keyword evidence="3 5" id="KW-0342">GTP-binding</keyword>
<reference evidence="7 8" key="1">
    <citation type="journal article" date="2018" name="BMC Genomics">
        <title>The genome of Naegleria lovaniensis, the basis for a comparative approach to unravel pathogenicity factors of the human pathogenic amoeba N. fowleri.</title>
        <authorList>
            <person name="Liechti N."/>
            <person name="Schurch N."/>
            <person name="Bruggmann R."/>
            <person name="Wittwer M."/>
        </authorList>
    </citation>
    <scope>NUCLEOTIDE SEQUENCE [LARGE SCALE GENOMIC DNA]</scope>
    <source>
        <strain evidence="7 8">ATCC 30569</strain>
    </source>
</reference>
<protein>
    <submittedName>
        <fullName evidence="7">Uncharacterized protein</fullName>
    </submittedName>
</protein>
<gene>
    <name evidence="7" type="ORF">C9374_001128</name>
</gene>
<comment type="caution">
    <text evidence="7">The sequence shown here is derived from an EMBL/GenBank/DDBJ whole genome shotgun (WGS) entry which is preliminary data.</text>
</comment>
<evidence type="ECO:0000256" key="4">
    <source>
        <dbReference type="ARBA" id="ARBA00023224"/>
    </source>
</evidence>
<dbReference type="GO" id="GO:0003924">
    <property type="term" value="F:GTPase activity"/>
    <property type="evidence" value="ECO:0007669"/>
    <property type="project" value="InterPro"/>
</dbReference>
<feature type="binding site" evidence="6">
    <location>
        <position position="33"/>
    </location>
    <ligand>
        <name>Mg(2+)</name>
        <dbReference type="ChEBI" id="CHEBI:18420"/>
    </ligand>
</feature>
<dbReference type="GO" id="GO:0001664">
    <property type="term" value="F:G protein-coupled receptor binding"/>
    <property type="evidence" value="ECO:0007669"/>
    <property type="project" value="TreeGrafter"/>
</dbReference>
<evidence type="ECO:0000256" key="3">
    <source>
        <dbReference type="ARBA" id="ARBA00023134"/>
    </source>
</evidence>
<dbReference type="GO" id="GO:0031683">
    <property type="term" value="F:G-protein beta/gamma-subunit complex binding"/>
    <property type="evidence" value="ECO:0007669"/>
    <property type="project" value="InterPro"/>
</dbReference>
<evidence type="ECO:0000256" key="5">
    <source>
        <dbReference type="PIRSR" id="PIRSR601019-1"/>
    </source>
</evidence>
<dbReference type="GeneID" id="68093584"/>
<dbReference type="RefSeq" id="XP_044551526.1">
    <property type="nucleotide sequence ID" value="XM_044686916.1"/>
</dbReference>
<dbReference type="Pfam" id="PF00503">
    <property type="entry name" value="G-alpha"/>
    <property type="match status" value="1"/>
</dbReference>
<dbReference type="PANTHER" id="PTHR10218:SF302">
    <property type="entry name" value="GUANINE NUCLEOTIDE-BINDING PROTEIN ALPHA-5 SUBUNIT"/>
    <property type="match status" value="1"/>
</dbReference>